<dbReference type="GO" id="GO:0003677">
    <property type="term" value="F:DNA binding"/>
    <property type="evidence" value="ECO:0007669"/>
    <property type="project" value="UniProtKB-KW"/>
</dbReference>
<proteinExistence type="predicted"/>
<keyword evidence="4" id="KW-0378">Hydrolase</keyword>
<keyword evidence="13" id="KW-1185">Reference proteome</keyword>
<dbReference type="InterPro" id="IPR038726">
    <property type="entry name" value="PDDEXK_AddAB-type"/>
</dbReference>
<evidence type="ECO:0000259" key="10">
    <source>
        <dbReference type="Pfam" id="PF12705"/>
    </source>
</evidence>
<dbReference type="InterPro" id="IPR027417">
    <property type="entry name" value="P-loop_NTPase"/>
</dbReference>
<dbReference type="Pfam" id="PF21445">
    <property type="entry name" value="ADDB_N"/>
    <property type="match status" value="1"/>
</dbReference>
<evidence type="ECO:0000256" key="8">
    <source>
        <dbReference type="ARBA" id="ARBA00023125"/>
    </source>
</evidence>
<feature type="domain" description="ATP-dependent helicase/deoxyribonuclease subunit B N-terminal" evidence="11">
    <location>
        <begin position="3"/>
        <end position="260"/>
    </location>
</feature>
<sequence>MRIILGRSKTGKSNYIYEEINREINKNTEDNLVLIVPDLMTYQTEYDIIQRLNLEGIMSVEILSFKRVADKILGEIGENKTQDINPFGKIMLLKQIFEESRDELKLFKKASGHGGFLKEFNLLIKELKQNLISQDSLEEVIKNIDNTLLKNKLSDIGLIYSKYNEKIKDKFLDEEDRFNLVISIIKNSNYIKDSKIWIDGFESLNQQRIKMIKTLSEYSKGVTMSLNIDKSYLKNIEDFDDWEAFKTIYDTFTSIESTLEGNIEIIPLWENKILSGEIKTIEKNIFAIDIEPFMKPTDNITIYSSMNTYTEVEKTAQKIISLVRDYNYRWQDIKIAVGDMESYIINIRKVFDKFDIPYFLDIKRDIMNNPVSKYILSILDIFIWNFRYDDVFQYLKTGLTPLNSSQINYLENHALQYGVEGIKWFQKIDSDALAYIEDIRKLFVSDFIDNINEFKKLSTISEITAFIFEYLKLHRINEKMNNSIDNFLRQNKYEESSEYAQVWNRIMEGFEQILLIGEDIEITPLEYRKILEVGLKEVQISIIPPTIDRVGIGDIERIAVSKPRALFVLGANEKNLDSNKEKGLLSDEERETILDNNIKIISGSSFSYFKDKHMLYKVFSSPTEKLFISYALGTIEGKSMEPSLYVDTLKRIFPSIKEETDISCKNQLEYISNYNGTYDILVENMREYIDGGEIDDIWKAVYIWYRKNYNDKFHIINKGFNYINKISKLEPEIIRNRFNDNINITVSKLERYAECQFKYFVENILKPNPRLIQKIEFFDIGNINHAVLEDFINKLIAFNDKIDLLIKEDIYQLVEESIEKVFSIMSEKVTAFNANNRNNYLKKKISRILKRTAYTLVKQLQSSEFRPKYTELQIGIIDEKDEKTQKGIYIDSLEISSDNYSINLRGIIDRVDIFEDTNGDIYLSIIDYKSSKKDIDFTDTYEGIQIQLLVYLNAIINNGEKLFGKKPKIAGVFYYHVDDPIIKGESEDIEEQILKSLKLKGFVLKNKDLIYKIDRNIGTSSNIIPVGIKKDGDFTQSSNVLTEEEFDGVLSYVDFKITELSSGILSGNFYMNPYRKKDGNTPCKYCDYISICQFDKTIGNEYRQIKSIKKEDFFDKISVKGGN</sequence>
<protein>
    <submittedName>
        <fullName evidence="12">DNA helicase/exodeoxyribonuclease V, subunit B</fullName>
    </submittedName>
</protein>
<feature type="domain" description="PD-(D/E)XK endonuclease-like" evidence="10">
    <location>
        <begin position="744"/>
        <end position="1093"/>
    </location>
</feature>
<dbReference type="Pfam" id="PF12705">
    <property type="entry name" value="PDDEXK_1"/>
    <property type="match status" value="1"/>
</dbReference>
<evidence type="ECO:0000256" key="6">
    <source>
        <dbReference type="ARBA" id="ARBA00022839"/>
    </source>
</evidence>
<dbReference type="Gene3D" id="3.40.50.300">
    <property type="entry name" value="P-loop containing nucleotide triphosphate hydrolases"/>
    <property type="match status" value="3"/>
</dbReference>
<dbReference type="GO" id="GO:0004527">
    <property type="term" value="F:exonuclease activity"/>
    <property type="evidence" value="ECO:0007669"/>
    <property type="project" value="UniProtKB-KW"/>
</dbReference>
<gene>
    <name evidence="12" type="ORF">SAMN02745784_00469</name>
</gene>
<dbReference type="GeneID" id="90995155"/>
<dbReference type="GO" id="GO:0006310">
    <property type="term" value="P:DNA recombination"/>
    <property type="evidence" value="ECO:0007669"/>
    <property type="project" value="TreeGrafter"/>
</dbReference>
<dbReference type="AlphaFoldDB" id="A0A1M4SSE6"/>
<dbReference type="InterPro" id="IPR011604">
    <property type="entry name" value="PDDEXK-like_dom_sf"/>
</dbReference>
<dbReference type="GO" id="GO:0006281">
    <property type="term" value="P:DNA repair"/>
    <property type="evidence" value="ECO:0007669"/>
    <property type="project" value="UniProtKB-KW"/>
</dbReference>
<evidence type="ECO:0000256" key="3">
    <source>
        <dbReference type="ARBA" id="ARBA00022763"/>
    </source>
</evidence>
<dbReference type="Proteomes" id="UP000184114">
    <property type="component" value="Unassembled WGS sequence"/>
</dbReference>
<keyword evidence="5 12" id="KW-0347">Helicase</keyword>
<evidence type="ECO:0000256" key="2">
    <source>
        <dbReference type="ARBA" id="ARBA00022741"/>
    </source>
</evidence>
<keyword evidence="1" id="KW-0540">Nuclease</keyword>
<evidence type="ECO:0000313" key="12">
    <source>
        <dbReference type="EMBL" id="SHE35105.1"/>
    </source>
</evidence>
<dbReference type="Gene3D" id="6.10.140.1030">
    <property type="match status" value="1"/>
</dbReference>
<evidence type="ECO:0000259" key="11">
    <source>
        <dbReference type="Pfam" id="PF21445"/>
    </source>
</evidence>
<keyword evidence="7" id="KW-0067">ATP-binding</keyword>
<dbReference type="GO" id="GO:0005524">
    <property type="term" value="F:ATP binding"/>
    <property type="evidence" value="ECO:0007669"/>
    <property type="project" value="UniProtKB-KW"/>
</dbReference>
<dbReference type="STRING" id="1123404.SAMN02745784_00469"/>
<accession>A0A1M4SSE6</accession>
<evidence type="ECO:0000256" key="9">
    <source>
        <dbReference type="ARBA" id="ARBA00023204"/>
    </source>
</evidence>
<dbReference type="GO" id="GO:0004386">
    <property type="term" value="F:helicase activity"/>
    <property type="evidence" value="ECO:0007669"/>
    <property type="project" value="UniProtKB-KW"/>
</dbReference>
<evidence type="ECO:0000256" key="1">
    <source>
        <dbReference type="ARBA" id="ARBA00022722"/>
    </source>
</evidence>
<dbReference type="RefSeq" id="WP_072972648.1">
    <property type="nucleotide sequence ID" value="NZ_FQTY01000001.1"/>
</dbReference>
<dbReference type="Gene3D" id="3.90.320.10">
    <property type="match status" value="1"/>
</dbReference>
<evidence type="ECO:0000256" key="5">
    <source>
        <dbReference type="ARBA" id="ARBA00022806"/>
    </source>
</evidence>
<keyword evidence="6" id="KW-0269">Exonuclease</keyword>
<reference evidence="13" key="1">
    <citation type="submission" date="2016-11" db="EMBL/GenBank/DDBJ databases">
        <authorList>
            <person name="Varghese N."/>
            <person name="Submissions S."/>
        </authorList>
    </citation>
    <scope>NUCLEOTIDE SEQUENCE [LARGE SCALE GENOMIC DNA]</scope>
    <source>
        <strain evidence="13">DSM 18095</strain>
    </source>
</reference>
<keyword evidence="2" id="KW-0547">Nucleotide-binding</keyword>
<name>A0A1M4SSE6_9FIRM</name>
<dbReference type="SUPFAM" id="SSF52540">
    <property type="entry name" value="P-loop containing nucleoside triphosphate hydrolases"/>
    <property type="match status" value="1"/>
</dbReference>
<keyword evidence="9" id="KW-0234">DNA repair</keyword>
<dbReference type="PANTHER" id="PTHR30591">
    <property type="entry name" value="RECBCD ENZYME SUBUNIT RECC"/>
    <property type="match status" value="1"/>
</dbReference>
<organism evidence="12 13">
    <name type="scientific">Tissierella praeacuta DSM 18095</name>
    <dbReference type="NCBI Taxonomy" id="1123404"/>
    <lineage>
        <taxon>Bacteria</taxon>
        <taxon>Bacillati</taxon>
        <taxon>Bacillota</taxon>
        <taxon>Tissierellia</taxon>
        <taxon>Tissierellales</taxon>
        <taxon>Tissierellaceae</taxon>
        <taxon>Tissierella</taxon>
    </lineage>
</organism>
<keyword evidence="3" id="KW-0227">DNA damage</keyword>
<dbReference type="InterPro" id="IPR049035">
    <property type="entry name" value="ADDB_N"/>
</dbReference>
<dbReference type="EMBL" id="FQTY01000001">
    <property type="protein sequence ID" value="SHE35105.1"/>
    <property type="molecule type" value="Genomic_DNA"/>
</dbReference>
<evidence type="ECO:0000256" key="7">
    <source>
        <dbReference type="ARBA" id="ARBA00022840"/>
    </source>
</evidence>
<evidence type="ECO:0000313" key="13">
    <source>
        <dbReference type="Proteomes" id="UP000184114"/>
    </source>
</evidence>
<keyword evidence="8" id="KW-0238">DNA-binding</keyword>
<dbReference type="PANTHER" id="PTHR30591:SF1">
    <property type="entry name" value="RECBCD ENZYME SUBUNIT RECC"/>
    <property type="match status" value="1"/>
</dbReference>
<evidence type="ECO:0000256" key="4">
    <source>
        <dbReference type="ARBA" id="ARBA00022801"/>
    </source>
</evidence>